<comment type="caution">
    <text evidence="1">The sequence shown here is derived from an EMBL/GenBank/DDBJ whole genome shotgun (WGS) entry which is preliminary data.</text>
</comment>
<dbReference type="SUPFAM" id="SSF47699">
    <property type="entry name" value="Bifunctional inhibitor/lipid-transfer protein/seed storage 2S albumin"/>
    <property type="match status" value="1"/>
</dbReference>
<reference evidence="1" key="2">
    <citation type="journal article" date="2023" name="Int. J. Mol. Sci.">
        <title>De Novo Assembly and Annotation of 11 Diverse Shrub Willow (Salix) Genomes Reveals Novel Gene Organization in Sex-Linked Regions.</title>
        <authorList>
            <person name="Hyden B."/>
            <person name="Feng K."/>
            <person name="Yates T.B."/>
            <person name="Jawdy S."/>
            <person name="Cereghino C."/>
            <person name="Smart L.B."/>
            <person name="Muchero W."/>
        </authorList>
    </citation>
    <scope>NUCLEOTIDE SEQUENCE [LARGE SCALE GENOMIC DNA]</scope>
    <source>
        <tissue evidence="1">Shoot tip</tissue>
    </source>
</reference>
<dbReference type="AlphaFoldDB" id="A0A9Q0PYC9"/>
<dbReference type="OrthoDB" id="649864at2759"/>
<evidence type="ECO:0000313" key="1">
    <source>
        <dbReference type="EMBL" id="KAJ6696683.1"/>
    </source>
</evidence>
<accession>A0A9Q0PYC9</accession>
<name>A0A9Q0PYC9_SALVM</name>
<keyword evidence="2" id="KW-1185">Reference proteome</keyword>
<reference evidence="1" key="1">
    <citation type="submission" date="2022-11" db="EMBL/GenBank/DDBJ databases">
        <authorList>
            <person name="Hyden B.L."/>
            <person name="Feng K."/>
            <person name="Yates T."/>
            <person name="Jawdy S."/>
            <person name="Smart L.B."/>
            <person name="Muchero W."/>
        </authorList>
    </citation>
    <scope>NUCLEOTIDE SEQUENCE</scope>
    <source>
        <tissue evidence="1">Shoot tip</tissue>
    </source>
</reference>
<dbReference type="EMBL" id="JAPFFL010000010">
    <property type="protein sequence ID" value="KAJ6696683.1"/>
    <property type="molecule type" value="Genomic_DNA"/>
</dbReference>
<dbReference type="Proteomes" id="UP001151529">
    <property type="component" value="Chromosome 19"/>
</dbReference>
<gene>
    <name evidence="1" type="ORF">OIU85_003072</name>
</gene>
<dbReference type="Gene3D" id="1.10.110.10">
    <property type="entry name" value="Plant lipid-transfer and hydrophobic proteins"/>
    <property type="match status" value="1"/>
</dbReference>
<sequence>MELKQERPPSAVGGVSSDLAACVSYLIGKAGDIPPPQCCAGRVIKLKDGAVTIADRHDVKATAAFISGIKGNAASSLPTKVQDSNGNSHLQELQLCRVSFFIHYPMC</sequence>
<proteinExistence type="predicted"/>
<evidence type="ECO:0000313" key="2">
    <source>
        <dbReference type="Proteomes" id="UP001151529"/>
    </source>
</evidence>
<dbReference type="InterPro" id="IPR036312">
    <property type="entry name" value="Bifun_inhib/LTP/seed_sf"/>
</dbReference>
<protein>
    <submittedName>
        <fullName evidence="1">Uncharacterized protein</fullName>
    </submittedName>
</protein>
<organism evidence="1 2">
    <name type="scientific">Salix viminalis</name>
    <name type="common">Common osier</name>
    <name type="synonym">Basket willow</name>
    <dbReference type="NCBI Taxonomy" id="40686"/>
    <lineage>
        <taxon>Eukaryota</taxon>
        <taxon>Viridiplantae</taxon>
        <taxon>Streptophyta</taxon>
        <taxon>Embryophyta</taxon>
        <taxon>Tracheophyta</taxon>
        <taxon>Spermatophyta</taxon>
        <taxon>Magnoliopsida</taxon>
        <taxon>eudicotyledons</taxon>
        <taxon>Gunneridae</taxon>
        <taxon>Pentapetalae</taxon>
        <taxon>rosids</taxon>
        <taxon>fabids</taxon>
        <taxon>Malpighiales</taxon>
        <taxon>Salicaceae</taxon>
        <taxon>Saliceae</taxon>
        <taxon>Salix</taxon>
    </lineage>
</organism>